<dbReference type="AlphaFoldDB" id="A0A1X6P9Q2"/>
<dbReference type="OrthoDB" id="5395at2759"/>
<gene>
    <name evidence="1" type="ORF">BU14_0141s0006</name>
</gene>
<accession>A0A1X6P9Q2</accession>
<evidence type="ECO:0000313" key="1">
    <source>
        <dbReference type="EMBL" id="OSX77622.1"/>
    </source>
</evidence>
<reference evidence="1 2" key="1">
    <citation type="submission" date="2017-03" db="EMBL/GenBank/DDBJ databases">
        <title>WGS assembly of Porphyra umbilicalis.</title>
        <authorList>
            <person name="Brawley S.H."/>
            <person name="Blouin N.A."/>
            <person name="Ficko-Blean E."/>
            <person name="Wheeler G.L."/>
            <person name="Lohr M."/>
            <person name="Goodson H.V."/>
            <person name="Jenkins J.W."/>
            <person name="Blaby-Haas C.E."/>
            <person name="Helliwell K.E."/>
            <person name="Chan C."/>
            <person name="Marriage T."/>
            <person name="Bhattacharya D."/>
            <person name="Klein A.S."/>
            <person name="Badis Y."/>
            <person name="Brodie J."/>
            <person name="Cao Y."/>
            <person name="Collen J."/>
            <person name="Dittami S.M."/>
            <person name="Gachon C.M."/>
            <person name="Green B.R."/>
            <person name="Karpowicz S."/>
            <person name="Kim J.W."/>
            <person name="Kudahl U."/>
            <person name="Lin S."/>
            <person name="Michel G."/>
            <person name="Mittag M."/>
            <person name="Olson B.J."/>
            <person name="Pangilinan J."/>
            <person name="Peng Y."/>
            <person name="Qiu H."/>
            <person name="Shu S."/>
            <person name="Singer J.T."/>
            <person name="Smith A.G."/>
            <person name="Sprecher B.N."/>
            <person name="Wagner V."/>
            <person name="Wang W."/>
            <person name="Wang Z.-Y."/>
            <person name="Yan J."/>
            <person name="Yarish C."/>
            <person name="Zoeuner-Riek S."/>
            <person name="Zhuang Y."/>
            <person name="Zou Y."/>
            <person name="Lindquist E.A."/>
            <person name="Grimwood J."/>
            <person name="Barry K."/>
            <person name="Rokhsar D.S."/>
            <person name="Schmutz J."/>
            <person name="Stiller J.W."/>
            <person name="Grossman A.R."/>
            <person name="Prochnik S.E."/>
        </authorList>
    </citation>
    <scope>NUCLEOTIDE SEQUENCE [LARGE SCALE GENOMIC DNA]</scope>
    <source>
        <strain evidence="1">4086291</strain>
    </source>
</reference>
<dbReference type="EMBL" id="KV918832">
    <property type="protein sequence ID" value="OSX77622.1"/>
    <property type="molecule type" value="Genomic_DNA"/>
</dbReference>
<name>A0A1X6P9Q2_PORUM</name>
<protein>
    <submittedName>
        <fullName evidence="1">Uncharacterized protein</fullName>
    </submittedName>
</protein>
<evidence type="ECO:0000313" key="2">
    <source>
        <dbReference type="Proteomes" id="UP000218209"/>
    </source>
</evidence>
<organism evidence="1 2">
    <name type="scientific">Porphyra umbilicalis</name>
    <name type="common">Purple laver</name>
    <name type="synonym">Red alga</name>
    <dbReference type="NCBI Taxonomy" id="2786"/>
    <lineage>
        <taxon>Eukaryota</taxon>
        <taxon>Rhodophyta</taxon>
        <taxon>Bangiophyceae</taxon>
        <taxon>Bangiales</taxon>
        <taxon>Bangiaceae</taxon>
        <taxon>Porphyra</taxon>
    </lineage>
</organism>
<dbReference type="Proteomes" id="UP000218209">
    <property type="component" value="Unassembled WGS sequence"/>
</dbReference>
<keyword evidence="2" id="KW-1185">Reference proteome</keyword>
<proteinExistence type="predicted"/>
<sequence>MALRHGVRTALRAARAPPARGLRFAGSTSHEWMPARFSQDVRAASRVVAVDEPPTAPLTESHDFGEGVCDFSNYVDAHEDTGLASAAAGLATFAAVLGGVYAAGQAHGAKTPDLFTRREFPFLEKDFPLGLPNRK</sequence>